<evidence type="ECO:0000256" key="4">
    <source>
        <dbReference type="ARBA" id="ARBA00016244"/>
    </source>
</evidence>
<gene>
    <name evidence="7 11" type="primary">flgK</name>
</gene>
<dbReference type="SUPFAM" id="SSF64518">
    <property type="entry name" value="Phase 1 flagellin"/>
    <property type="match status" value="1"/>
</dbReference>
<evidence type="ECO:0000259" key="10">
    <source>
        <dbReference type="Pfam" id="PF22638"/>
    </source>
</evidence>
<dbReference type="NCBIfam" id="TIGR02492">
    <property type="entry name" value="flgK_ends"/>
    <property type="match status" value="1"/>
</dbReference>
<dbReference type="Pfam" id="PF22638">
    <property type="entry name" value="FlgK_D1"/>
    <property type="match status" value="1"/>
</dbReference>
<dbReference type="PANTHER" id="PTHR30033">
    <property type="entry name" value="FLAGELLAR HOOK-ASSOCIATED PROTEIN 1"/>
    <property type="match status" value="1"/>
</dbReference>
<dbReference type="GeneID" id="98307849"/>
<evidence type="ECO:0000256" key="5">
    <source>
        <dbReference type="ARBA" id="ARBA00022525"/>
    </source>
</evidence>
<evidence type="ECO:0000256" key="2">
    <source>
        <dbReference type="ARBA" id="ARBA00004613"/>
    </source>
</evidence>
<dbReference type="GO" id="GO:0005576">
    <property type="term" value="C:extracellular region"/>
    <property type="evidence" value="ECO:0007669"/>
    <property type="project" value="UniProtKB-SubCell"/>
</dbReference>
<evidence type="ECO:0000256" key="3">
    <source>
        <dbReference type="ARBA" id="ARBA00009677"/>
    </source>
</evidence>
<protein>
    <recommendedName>
        <fullName evidence="4 7">Flagellar hook-associated protein 1</fullName>
        <shortName evidence="7">HAP1</shortName>
    </recommendedName>
</protein>
<reference evidence="11" key="1">
    <citation type="journal article" date="2014" name="Appl. Environ. Microbiol.">
        <title>Detection and genomic characterization of motility in Lactobacillus curvatus: confirmation of motility in a species outside the Lactobacillus salivarius clade.</title>
        <authorList>
            <person name="Cousin F.J."/>
            <person name="Lynch S.M."/>
            <person name="Harris H.M."/>
            <person name="McCann A."/>
            <person name="Lynch D.B."/>
            <person name="Neville B.A."/>
            <person name="Irisawa T."/>
            <person name="Okada S."/>
            <person name="Endo A."/>
            <person name="O'Toole P.W."/>
        </authorList>
    </citation>
    <scope>NUCLEOTIDE SEQUENCE</scope>
    <source>
        <strain evidence="11">DSM 16230</strain>
    </source>
</reference>
<dbReference type="PANTHER" id="PTHR30033:SF1">
    <property type="entry name" value="FLAGELLAR HOOK-ASSOCIATED PROTEIN 1"/>
    <property type="match status" value="1"/>
</dbReference>
<dbReference type="RefSeq" id="WP_056960594.1">
    <property type="nucleotide sequence ID" value="NZ_JAGPZG010000010.1"/>
</dbReference>
<dbReference type="PRINTS" id="PR01005">
    <property type="entry name" value="FLGHOOKAP1"/>
</dbReference>
<dbReference type="EMBL" id="KM886870">
    <property type="protein sequence ID" value="AJA34284.1"/>
    <property type="molecule type" value="Genomic_DNA"/>
</dbReference>
<dbReference type="GO" id="GO:0009424">
    <property type="term" value="C:bacterial-type flagellum hook"/>
    <property type="evidence" value="ECO:0007669"/>
    <property type="project" value="UniProtKB-UniRule"/>
</dbReference>
<dbReference type="Pfam" id="PF00460">
    <property type="entry name" value="Flg_bb_rod"/>
    <property type="match status" value="1"/>
</dbReference>
<feature type="domain" description="Flagellar hook-associated protein FlgK helical" evidence="10">
    <location>
        <begin position="96"/>
        <end position="344"/>
    </location>
</feature>
<dbReference type="InterPro" id="IPR001444">
    <property type="entry name" value="Flag_bb_rod_N"/>
</dbReference>
<dbReference type="GO" id="GO:0044780">
    <property type="term" value="P:bacterial-type flagellum assembly"/>
    <property type="evidence" value="ECO:0007669"/>
    <property type="project" value="InterPro"/>
</dbReference>
<dbReference type="InterPro" id="IPR053927">
    <property type="entry name" value="FlgK_helical"/>
</dbReference>
<keyword evidence="11" id="KW-0969">Cilium</keyword>
<evidence type="ECO:0000256" key="6">
    <source>
        <dbReference type="ARBA" id="ARBA00023143"/>
    </source>
</evidence>
<comment type="subcellular location">
    <subcellularLocation>
        <location evidence="1 7">Bacterial flagellum</location>
    </subcellularLocation>
    <subcellularLocation>
        <location evidence="2 7">Secreted</location>
    </subcellularLocation>
</comment>
<evidence type="ECO:0000256" key="7">
    <source>
        <dbReference type="RuleBase" id="RU362065"/>
    </source>
</evidence>
<dbReference type="AlphaFoldDB" id="A0A0A7RI36"/>
<evidence type="ECO:0000256" key="1">
    <source>
        <dbReference type="ARBA" id="ARBA00004365"/>
    </source>
</evidence>
<name>A0A0A7RI36_9LACO</name>
<evidence type="ECO:0000259" key="8">
    <source>
        <dbReference type="Pfam" id="PF00460"/>
    </source>
</evidence>
<organism evidence="11">
    <name type="scientific">Liquorilactobacillus satsumensis</name>
    <dbReference type="NCBI Taxonomy" id="259059"/>
    <lineage>
        <taxon>Bacteria</taxon>
        <taxon>Bacillati</taxon>
        <taxon>Bacillota</taxon>
        <taxon>Bacilli</taxon>
        <taxon>Lactobacillales</taxon>
        <taxon>Lactobacillaceae</taxon>
        <taxon>Liquorilactobacillus</taxon>
    </lineage>
</organism>
<keyword evidence="11" id="KW-0282">Flagellum</keyword>
<dbReference type="InterPro" id="IPR002371">
    <property type="entry name" value="FlgK"/>
</dbReference>
<dbReference type="Pfam" id="PF06429">
    <property type="entry name" value="Flg_bbr_C"/>
    <property type="match status" value="1"/>
</dbReference>
<dbReference type="InterPro" id="IPR010930">
    <property type="entry name" value="Flg_bb/hook_C_dom"/>
</dbReference>
<keyword evidence="11" id="KW-0966">Cell projection</keyword>
<evidence type="ECO:0000259" key="9">
    <source>
        <dbReference type="Pfam" id="PF06429"/>
    </source>
</evidence>
<keyword evidence="5 7" id="KW-0964">Secreted</keyword>
<accession>A0A0A7RI36</accession>
<proteinExistence type="inferred from homology"/>
<feature type="domain" description="Flagellar basal body rod protein N-terminal" evidence="8">
    <location>
        <begin position="10"/>
        <end position="37"/>
    </location>
</feature>
<feature type="domain" description="Flagellar basal-body/hook protein C-terminal" evidence="9">
    <location>
        <begin position="466"/>
        <end position="504"/>
    </location>
</feature>
<sequence>MVGLFGTLGTATSGMSANQVALQTSSHNIANTNTDGYSRQRVLLQTSTPYSLPGVGTLGTGVQSGGVERIVDDFVRGQIRDSNSQYQFSKQKSDTLGQLEDMFNEPSDNGLMTQLSTLTSSWTQLANNPELGTAKTLVIQNASTFADTLRGMATNINQLKSDTIQDVAKNALDFNEKVTQLKDLNEQIYKLTSQGETPNDLLDSRDSVLKDLSGLANITTTTDKYGRAFVQSDGQDILTVDTQATLSVVVGSQTGQSTVAKDGNTVNGETTITTAYPAGTILLTKAGTTADQSTYSPLTISTGTLGGLQNSANEIQDRLQELNDFAETVAKTTNTVFTDGKQSNSGFFEIGNDSANYAENFKVNEALVSDPTTISAGQTAATGDGSRALAISKLATTKFGYPVSTTELASYDQTTMQFTQETSGKTFASAFNNMVTKNGISKQQADNTSAAQLSVLNQLEYKNESTSGVSLNEEMSDVIRFQQGFQANARLLSVVSEMLDTLINRTGV</sequence>
<keyword evidence="6 7" id="KW-0975">Bacterial flagellum</keyword>
<dbReference type="GO" id="GO:0005198">
    <property type="term" value="F:structural molecule activity"/>
    <property type="evidence" value="ECO:0007669"/>
    <property type="project" value="UniProtKB-UniRule"/>
</dbReference>
<comment type="similarity">
    <text evidence="3 7">Belongs to the flagella basal body rod proteins family.</text>
</comment>
<evidence type="ECO:0000313" key="11">
    <source>
        <dbReference type="EMBL" id="AJA34284.1"/>
    </source>
</evidence>